<dbReference type="PANTHER" id="PTHR11655">
    <property type="entry name" value="60S/50S RIBOSOMAL PROTEIN L6/L9"/>
    <property type="match status" value="1"/>
</dbReference>
<dbReference type="InterPro" id="IPR019906">
    <property type="entry name" value="Ribosomal_uL6_bac-type"/>
</dbReference>
<dbReference type="Pfam" id="PF00347">
    <property type="entry name" value="Ribosomal_L6"/>
    <property type="match status" value="2"/>
</dbReference>
<dbReference type="FunFam" id="3.90.930.12:FF:000002">
    <property type="entry name" value="50S ribosomal protein L6"/>
    <property type="match status" value="1"/>
</dbReference>
<keyword evidence="5 6" id="KW-0687">Ribonucleoprotein</keyword>
<evidence type="ECO:0000259" key="9">
    <source>
        <dbReference type="Pfam" id="PF00347"/>
    </source>
</evidence>
<dbReference type="GO" id="GO:0019843">
    <property type="term" value="F:rRNA binding"/>
    <property type="evidence" value="ECO:0007669"/>
    <property type="project" value="UniProtKB-UniRule"/>
</dbReference>
<evidence type="ECO:0000256" key="8">
    <source>
        <dbReference type="RuleBase" id="RU003870"/>
    </source>
</evidence>
<dbReference type="GO" id="GO:0002181">
    <property type="term" value="P:cytoplasmic translation"/>
    <property type="evidence" value="ECO:0007669"/>
    <property type="project" value="TreeGrafter"/>
</dbReference>
<keyword evidence="3 6" id="KW-0694">RNA-binding</keyword>
<evidence type="ECO:0000256" key="4">
    <source>
        <dbReference type="ARBA" id="ARBA00022980"/>
    </source>
</evidence>
<comment type="caution">
    <text evidence="10">The sequence shown here is derived from an EMBL/GenBank/DDBJ whole genome shotgun (WGS) entry which is preliminary data.</text>
</comment>
<dbReference type="InterPro" id="IPR000702">
    <property type="entry name" value="Ribosomal_uL6-like"/>
</dbReference>
<feature type="domain" description="Large ribosomal subunit protein uL6 alpha-beta" evidence="9">
    <location>
        <begin position="91"/>
        <end position="164"/>
    </location>
</feature>
<dbReference type="FunFam" id="3.90.930.12:FF:000001">
    <property type="entry name" value="50S ribosomal protein L6"/>
    <property type="match status" value="1"/>
</dbReference>
<sequence>MSRIGKRPIEIPSGVKVAFSDSVLTIEGPKGKLSRQVMDDVSLEITPSSIEVKRADDGLRARAAHGLTRTLVNNMVVGVTKGFECALEINGVGYRAEAKGDVLNLSLGYSHPINYALPAGITVEVDKMTKLLVKGIDKELVGQTAAKIRSFRGPEPYKGKGIKYADEKILRKAGKTGKK</sequence>
<evidence type="ECO:0000313" key="10">
    <source>
        <dbReference type="EMBL" id="KIE43211.1"/>
    </source>
</evidence>
<dbReference type="PANTHER" id="PTHR11655:SF14">
    <property type="entry name" value="LARGE RIBOSOMAL SUBUNIT PROTEIN UL6M"/>
    <property type="match status" value="1"/>
</dbReference>
<dbReference type="InterPro" id="IPR036789">
    <property type="entry name" value="Ribosomal_uL6-like_a/b-dom_sf"/>
</dbReference>
<dbReference type="SUPFAM" id="SSF56053">
    <property type="entry name" value="Ribosomal protein L6"/>
    <property type="match status" value="2"/>
</dbReference>
<evidence type="ECO:0000256" key="3">
    <source>
        <dbReference type="ARBA" id="ARBA00022884"/>
    </source>
</evidence>
<dbReference type="InterPro" id="IPR002358">
    <property type="entry name" value="Ribosomal_uL6_CS"/>
</dbReference>
<evidence type="ECO:0000256" key="6">
    <source>
        <dbReference type="HAMAP-Rule" id="MF_01365"/>
    </source>
</evidence>
<comment type="similarity">
    <text evidence="1 6 7">Belongs to the universal ribosomal protein uL6 family.</text>
</comment>
<dbReference type="RefSeq" id="WP_039646475.1">
    <property type="nucleotide sequence ID" value="NZ_JXBL01000001.1"/>
</dbReference>
<proteinExistence type="inferred from homology"/>
<dbReference type="Proteomes" id="UP000031433">
    <property type="component" value="Unassembled WGS sequence"/>
</dbReference>
<dbReference type="GO" id="GO:0003735">
    <property type="term" value="F:structural constituent of ribosome"/>
    <property type="evidence" value="ECO:0007669"/>
    <property type="project" value="UniProtKB-UniRule"/>
</dbReference>
<reference evidence="10 11" key="1">
    <citation type="submission" date="2015-01" db="EMBL/GenBank/DDBJ databases">
        <title>Genome sequence of the anaerobic bacterium Geobacter soli GSS01, a dissimilatory Fe(III) reducer from soil.</title>
        <authorList>
            <person name="Yang G."/>
            <person name="Zhou S."/>
        </authorList>
    </citation>
    <scope>NUCLEOTIDE SEQUENCE [LARGE SCALE GENOMIC DNA]</scope>
    <source>
        <strain evidence="10 11">GSS01</strain>
    </source>
</reference>
<evidence type="ECO:0000256" key="1">
    <source>
        <dbReference type="ARBA" id="ARBA00009356"/>
    </source>
</evidence>
<dbReference type="Gene3D" id="3.90.930.12">
    <property type="entry name" value="Ribosomal protein L6, alpha-beta domain"/>
    <property type="match status" value="2"/>
</dbReference>
<keyword evidence="2 6" id="KW-0699">rRNA-binding</keyword>
<evidence type="ECO:0000256" key="7">
    <source>
        <dbReference type="RuleBase" id="RU003869"/>
    </source>
</evidence>
<dbReference type="PROSITE" id="PS00525">
    <property type="entry name" value="RIBOSOMAL_L6_1"/>
    <property type="match status" value="1"/>
</dbReference>
<dbReference type="PIRSF" id="PIRSF002162">
    <property type="entry name" value="Ribosomal_L6"/>
    <property type="match status" value="1"/>
</dbReference>
<feature type="domain" description="Large ribosomal subunit protein uL6 alpha-beta" evidence="9">
    <location>
        <begin position="11"/>
        <end position="82"/>
    </location>
</feature>
<comment type="subunit">
    <text evidence="6">Part of the 50S ribosomal subunit.</text>
</comment>
<dbReference type="GO" id="GO:0022625">
    <property type="term" value="C:cytosolic large ribosomal subunit"/>
    <property type="evidence" value="ECO:0007669"/>
    <property type="project" value="UniProtKB-UniRule"/>
</dbReference>
<dbReference type="AlphaFoldDB" id="A0A0C1QYG4"/>
<evidence type="ECO:0000313" key="11">
    <source>
        <dbReference type="Proteomes" id="UP000031433"/>
    </source>
</evidence>
<dbReference type="InterPro" id="IPR020040">
    <property type="entry name" value="Ribosomal_uL6_a/b-dom"/>
</dbReference>
<dbReference type="HAMAP" id="MF_01365_B">
    <property type="entry name" value="Ribosomal_uL6_B"/>
    <property type="match status" value="1"/>
</dbReference>
<keyword evidence="4 6" id="KW-0689">Ribosomal protein</keyword>
<keyword evidence="11" id="KW-1185">Reference proteome</keyword>
<protein>
    <recommendedName>
        <fullName evidence="6">Large ribosomal subunit protein uL6</fullName>
    </recommendedName>
</protein>
<dbReference type="EMBL" id="JXBL01000001">
    <property type="protein sequence ID" value="KIE43211.1"/>
    <property type="molecule type" value="Genomic_DNA"/>
</dbReference>
<name>A0A0C1QYG4_9BACT</name>
<comment type="function">
    <text evidence="6 8">This protein binds to the 23S rRNA, and is important in its secondary structure. It is located near the subunit interface in the base of the L7/L12 stalk, and near the tRNA binding site of the peptidyltransferase center.</text>
</comment>
<accession>A0A0C1QYG4</accession>
<dbReference type="PRINTS" id="PR00059">
    <property type="entry name" value="RIBOSOMALL6"/>
</dbReference>
<evidence type="ECO:0000256" key="2">
    <source>
        <dbReference type="ARBA" id="ARBA00022730"/>
    </source>
</evidence>
<dbReference type="NCBIfam" id="TIGR03654">
    <property type="entry name" value="L6_bact"/>
    <property type="match status" value="1"/>
</dbReference>
<organism evidence="10 11">
    <name type="scientific">Geobacter soli</name>
    <dbReference type="NCBI Taxonomy" id="1510391"/>
    <lineage>
        <taxon>Bacteria</taxon>
        <taxon>Pseudomonadati</taxon>
        <taxon>Thermodesulfobacteriota</taxon>
        <taxon>Desulfuromonadia</taxon>
        <taxon>Geobacterales</taxon>
        <taxon>Geobacteraceae</taxon>
        <taxon>Geobacter</taxon>
    </lineage>
</organism>
<gene>
    <name evidence="6" type="primary">rplF</name>
    <name evidence="10" type="ORF">SE37_11490</name>
</gene>
<evidence type="ECO:0000256" key="5">
    <source>
        <dbReference type="ARBA" id="ARBA00023274"/>
    </source>
</evidence>